<comment type="similarity">
    <text evidence="1">Belongs to the metallo-beta-lactamase superfamily.</text>
</comment>
<dbReference type="SUPFAM" id="SSF56281">
    <property type="entry name" value="Metallo-hydrolase/oxidoreductase"/>
    <property type="match status" value="1"/>
</dbReference>
<dbReference type="InterPro" id="IPR036866">
    <property type="entry name" value="RibonucZ/Hydroxyglut_hydro"/>
</dbReference>
<proteinExistence type="inferred from homology"/>
<dbReference type="AlphaFoldDB" id="A0A9X0CBX6"/>
<evidence type="ECO:0000256" key="1">
    <source>
        <dbReference type="ARBA" id="ARBA00007749"/>
    </source>
</evidence>
<keyword evidence="4" id="KW-0862">Zinc</keyword>
<dbReference type="Gene3D" id="3.60.15.10">
    <property type="entry name" value="Ribonuclease Z/Hydroxyacylglutathione hydrolase-like"/>
    <property type="match status" value="1"/>
</dbReference>
<evidence type="ECO:0000259" key="5">
    <source>
        <dbReference type="SMART" id="SM00849"/>
    </source>
</evidence>
<comment type="caution">
    <text evidence="6">The sequence shown here is derived from an EMBL/GenBank/DDBJ whole genome shotgun (WGS) entry which is preliminary data.</text>
</comment>
<sequence>LSVEEMPPPRLNVPPGSCASIKMIDNNSRLANIPTAVAFGPPISNFEYLPAFPSFSFLIENSQRRKVLYDLAIRPDWRNLSPVTVNRLEATSWRLSADSHVIDILKENGVAGKDVEAIIWSHWHWDHLGDPSTFPASTDLVVGPGFKSEFLPGYPTDKDSPILENDYEGRRLIELDFSDECIKIGGMNAYDYFGDGSFYLLDAPGHAIGHLCGLVRTTTIPDTFIFLAGDAVHHAAELRPSEHLPIPNAISPHPIDSLVSTGSFCPGHILEDLQISRGLSPGTPFFNPMAGYSPADIISTLSNVQNADCTDNIFVIFSHDTHVSKIVDLFPLSLNQWKLEGWGELAKWKFLQDFESVIRSNSNKLKQ</sequence>
<dbReference type="GO" id="GO:0046872">
    <property type="term" value="F:metal ion binding"/>
    <property type="evidence" value="ECO:0007669"/>
    <property type="project" value="UniProtKB-KW"/>
</dbReference>
<dbReference type="PANTHER" id="PTHR42978:SF5">
    <property type="entry name" value="METALLO-BETA-LACTAMASE DOMAIN-CONTAINING PROTEIN"/>
    <property type="match status" value="1"/>
</dbReference>
<feature type="non-terminal residue" evidence="6">
    <location>
        <position position="1"/>
    </location>
</feature>
<protein>
    <recommendedName>
        <fullName evidence="5">Metallo-beta-lactamase domain-containing protein</fullName>
    </recommendedName>
</protein>
<dbReference type="GO" id="GO:0016787">
    <property type="term" value="F:hydrolase activity"/>
    <property type="evidence" value="ECO:0007669"/>
    <property type="project" value="UniProtKB-KW"/>
</dbReference>
<keyword evidence="7" id="KW-1185">Reference proteome</keyword>
<keyword evidence="3" id="KW-0378">Hydrolase</keyword>
<organism evidence="6 7">
    <name type="scientific">Penicillium fimorum</name>
    <dbReference type="NCBI Taxonomy" id="1882269"/>
    <lineage>
        <taxon>Eukaryota</taxon>
        <taxon>Fungi</taxon>
        <taxon>Dikarya</taxon>
        <taxon>Ascomycota</taxon>
        <taxon>Pezizomycotina</taxon>
        <taxon>Eurotiomycetes</taxon>
        <taxon>Eurotiomycetidae</taxon>
        <taxon>Eurotiales</taxon>
        <taxon>Aspergillaceae</taxon>
        <taxon>Penicillium</taxon>
    </lineage>
</organism>
<name>A0A9X0CBX6_9EURO</name>
<evidence type="ECO:0000313" key="6">
    <source>
        <dbReference type="EMBL" id="KAJ5521066.1"/>
    </source>
</evidence>
<dbReference type="EMBL" id="JAPWDS010000001">
    <property type="protein sequence ID" value="KAJ5521066.1"/>
    <property type="molecule type" value="Genomic_DNA"/>
</dbReference>
<dbReference type="Pfam" id="PF00753">
    <property type="entry name" value="Lactamase_B"/>
    <property type="match status" value="1"/>
</dbReference>
<dbReference type="CDD" id="cd07730">
    <property type="entry name" value="metallo-hydrolase-like_MBL-fold"/>
    <property type="match status" value="1"/>
</dbReference>
<dbReference type="InterPro" id="IPR001279">
    <property type="entry name" value="Metallo-B-lactamas"/>
</dbReference>
<keyword evidence="2" id="KW-0479">Metal-binding</keyword>
<feature type="domain" description="Metallo-beta-lactamase" evidence="5">
    <location>
        <begin position="53"/>
        <end position="268"/>
    </location>
</feature>
<gene>
    <name evidence="6" type="ORF">N7463_001519</name>
</gene>
<dbReference type="InterPro" id="IPR051013">
    <property type="entry name" value="MBL_superfamily_lactonases"/>
</dbReference>
<reference evidence="6" key="1">
    <citation type="submission" date="2022-12" db="EMBL/GenBank/DDBJ databases">
        <authorList>
            <person name="Petersen C."/>
        </authorList>
    </citation>
    <scope>NUCLEOTIDE SEQUENCE</scope>
    <source>
        <strain evidence="6">IBT 29495</strain>
    </source>
</reference>
<evidence type="ECO:0000256" key="3">
    <source>
        <dbReference type="ARBA" id="ARBA00022801"/>
    </source>
</evidence>
<dbReference type="PANTHER" id="PTHR42978">
    <property type="entry name" value="QUORUM-QUENCHING LACTONASE YTNP-RELATED-RELATED"/>
    <property type="match status" value="1"/>
</dbReference>
<evidence type="ECO:0000256" key="2">
    <source>
        <dbReference type="ARBA" id="ARBA00022723"/>
    </source>
</evidence>
<dbReference type="OrthoDB" id="10250730at2759"/>
<evidence type="ECO:0000313" key="7">
    <source>
        <dbReference type="Proteomes" id="UP001149954"/>
    </source>
</evidence>
<accession>A0A9X0CBX6</accession>
<dbReference type="SMART" id="SM00849">
    <property type="entry name" value="Lactamase_B"/>
    <property type="match status" value="1"/>
</dbReference>
<dbReference type="Proteomes" id="UP001149954">
    <property type="component" value="Unassembled WGS sequence"/>
</dbReference>
<evidence type="ECO:0000256" key="4">
    <source>
        <dbReference type="ARBA" id="ARBA00022833"/>
    </source>
</evidence>
<reference evidence="6" key="2">
    <citation type="journal article" date="2023" name="IMA Fungus">
        <title>Comparative genomic study of the Penicillium genus elucidates a diverse pangenome and 15 lateral gene transfer events.</title>
        <authorList>
            <person name="Petersen C."/>
            <person name="Sorensen T."/>
            <person name="Nielsen M.R."/>
            <person name="Sondergaard T.E."/>
            <person name="Sorensen J.L."/>
            <person name="Fitzpatrick D.A."/>
            <person name="Frisvad J.C."/>
            <person name="Nielsen K.L."/>
        </authorList>
    </citation>
    <scope>NUCLEOTIDE SEQUENCE</scope>
    <source>
        <strain evidence="6">IBT 29495</strain>
    </source>
</reference>